<dbReference type="EMBL" id="JARGEI010000021">
    <property type="protein sequence ID" value="KAJ8712024.1"/>
    <property type="molecule type" value="Genomic_DNA"/>
</dbReference>
<name>A0AAD7YDA9_MYTSE</name>
<gene>
    <name evidence="2" type="ORF">PYW07_004866</name>
</gene>
<evidence type="ECO:0000313" key="2">
    <source>
        <dbReference type="EMBL" id="KAJ8712024.1"/>
    </source>
</evidence>
<comment type="caution">
    <text evidence="2">The sequence shown here is derived from an EMBL/GenBank/DDBJ whole genome shotgun (WGS) entry which is preliminary data.</text>
</comment>
<dbReference type="Proteomes" id="UP001231518">
    <property type="component" value="Chromosome 17"/>
</dbReference>
<dbReference type="GO" id="GO:0003676">
    <property type="term" value="F:nucleic acid binding"/>
    <property type="evidence" value="ECO:0007669"/>
    <property type="project" value="InterPro"/>
</dbReference>
<keyword evidence="3" id="KW-1185">Reference proteome</keyword>
<dbReference type="InterPro" id="IPR038717">
    <property type="entry name" value="Tc1-like_DDE_dom"/>
</dbReference>
<sequence>MERSMKTILNKVSRSASGPDLPFNTQVEEQVFYLARDGELRLLVCVSAAVCVSPRIPPRPRALSVARAAGLRASAYCFAPECATAAVNMQSKRRKVMQSEGRQMIASVYHFLKTEYEFTDKIAFNGCLETLRTLLKKLGYDWRKTDKNKKVMLERHDIQLWRLKYIEQVTEYRSRGRPIVYTNESYVLTTHVRSACSDAGFLDKLCLVYEANSATGDYTSKVNFDNYVKWLDEQLLPNLPAQSVVVLDSYHRTRAEKLPTSTSSRSEMQQWLTAKDIQFDSDLLKVELYDIIKKHRSNFMTYKIDDYIKSKGFEVLRLPPYHPELNAMEKIWGVIKHCVALKTVEQNAVNTEELILESIENLSSETWSEAFEGVVQKEAEYMAYLDTELDFTFNLQDDSDENETVSEESASDSN</sequence>
<evidence type="ECO:0000259" key="1">
    <source>
        <dbReference type="Pfam" id="PF13358"/>
    </source>
</evidence>
<reference evidence="2" key="1">
    <citation type="submission" date="2023-03" db="EMBL/GenBank/DDBJ databases">
        <title>Chromosome-level genomes of two armyworms, Mythimna separata and Mythimna loreyi, provide insights into the biosynthesis and reception of sex pheromones.</title>
        <authorList>
            <person name="Zhao H."/>
        </authorList>
    </citation>
    <scope>NUCLEOTIDE SEQUENCE</scope>
    <source>
        <strain evidence="2">BeijingLab</strain>
        <tissue evidence="2">Pupa</tissue>
    </source>
</reference>
<dbReference type="Gene3D" id="3.30.420.10">
    <property type="entry name" value="Ribonuclease H-like superfamily/Ribonuclease H"/>
    <property type="match status" value="1"/>
</dbReference>
<evidence type="ECO:0000313" key="3">
    <source>
        <dbReference type="Proteomes" id="UP001231518"/>
    </source>
</evidence>
<dbReference type="Pfam" id="PF13358">
    <property type="entry name" value="DDE_3"/>
    <property type="match status" value="1"/>
</dbReference>
<feature type="domain" description="Tc1-like transposase DDE" evidence="1">
    <location>
        <begin position="219"/>
        <end position="338"/>
    </location>
</feature>
<proteinExistence type="predicted"/>
<dbReference type="InterPro" id="IPR036397">
    <property type="entry name" value="RNaseH_sf"/>
</dbReference>
<dbReference type="AlphaFoldDB" id="A0AAD7YDA9"/>
<accession>A0AAD7YDA9</accession>
<dbReference type="PANTHER" id="PTHR33939:SF1">
    <property type="entry name" value="DUF4371 DOMAIN-CONTAINING PROTEIN"/>
    <property type="match status" value="1"/>
</dbReference>
<organism evidence="2 3">
    <name type="scientific">Mythimna separata</name>
    <name type="common">Oriental armyworm</name>
    <name type="synonym">Pseudaletia separata</name>
    <dbReference type="NCBI Taxonomy" id="271217"/>
    <lineage>
        <taxon>Eukaryota</taxon>
        <taxon>Metazoa</taxon>
        <taxon>Ecdysozoa</taxon>
        <taxon>Arthropoda</taxon>
        <taxon>Hexapoda</taxon>
        <taxon>Insecta</taxon>
        <taxon>Pterygota</taxon>
        <taxon>Neoptera</taxon>
        <taxon>Endopterygota</taxon>
        <taxon>Lepidoptera</taxon>
        <taxon>Glossata</taxon>
        <taxon>Ditrysia</taxon>
        <taxon>Noctuoidea</taxon>
        <taxon>Noctuidae</taxon>
        <taxon>Noctuinae</taxon>
        <taxon>Hadenini</taxon>
        <taxon>Mythimna</taxon>
    </lineage>
</organism>
<dbReference type="PANTHER" id="PTHR33939">
    <property type="entry name" value="PROTEIN CBG22215"/>
    <property type="match status" value="1"/>
</dbReference>
<protein>
    <recommendedName>
        <fullName evidence="1">Tc1-like transposase DDE domain-containing protein</fullName>
    </recommendedName>
</protein>